<dbReference type="InterPro" id="IPR006750">
    <property type="entry name" value="YdcZ"/>
</dbReference>
<evidence type="ECO:0000313" key="3">
    <source>
        <dbReference type="Proteomes" id="UP000319817"/>
    </source>
</evidence>
<feature type="transmembrane region" description="Helical" evidence="1">
    <location>
        <begin position="29"/>
        <end position="55"/>
    </location>
</feature>
<gene>
    <name evidence="2" type="ORF">K239x_05960</name>
</gene>
<dbReference type="PANTHER" id="PTHR34821:SF2">
    <property type="entry name" value="INNER MEMBRANE PROTEIN YDCZ"/>
    <property type="match status" value="1"/>
</dbReference>
<feature type="transmembrane region" description="Helical" evidence="1">
    <location>
        <begin position="92"/>
        <end position="113"/>
    </location>
</feature>
<sequence length="166" mass="17211">MLIGLAAGCLLGTQPSVNGHLGQNVAHPLQASLISFGSGTAILLALSFATGAFPPQFTSPASSLPRWTWLGGAIGVVMVTTSLIFVPKVGSLAWFAAVMTGQTLIAILLDHYGWLGNPRSPASPLRVLGAVLLVAGVLVIVQAKRMERQKPPSEAVINPTNPDPNV</sequence>
<keyword evidence="1" id="KW-0812">Transmembrane</keyword>
<evidence type="ECO:0000313" key="2">
    <source>
        <dbReference type="EMBL" id="QDT08656.1"/>
    </source>
</evidence>
<keyword evidence="1" id="KW-0472">Membrane</keyword>
<dbReference type="EMBL" id="CP036526">
    <property type="protein sequence ID" value="QDT08656.1"/>
    <property type="molecule type" value="Genomic_DNA"/>
</dbReference>
<reference evidence="2 3" key="1">
    <citation type="submission" date="2019-02" db="EMBL/GenBank/DDBJ databases">
        <title>Deep-cultivation of Planctomycetes and their phenomic and genomic characterization uncovers novel biology.</title>
        <authorList>
            <person name="Wiegand S."/>
            <person name="Jogler M."/>
            <person name="Boedeker C."/>
            <person name="Pinto D."/>
            <person name="Vollmers J."/>
            <person name="Rivas-Marin E."/>
            <person name="Kohn T."/>
            <person name="Peeters S.H."/>
            <person name="Heuer A."/>
            <person name="Rast P."/>
            <person name="Oberbeckmann S."/>
            <person name="Bunk B."/>
            <person name="Jeske O."/>
            <person name="Meyerdierks A."/>
            <person name="Storesund J.E."/>
            <person name="Kallscheuer N."/>
            <person name="Luecker S."/>
            <person name="Lage O.M."/>
            <person name="Pohl T."/>
            <person name="Merkel B.J."/>
            <person name="Hornburger P."/>
            <person name="Mueller R.-W."/>
            <person name="Bruemmer F."/>
            <person name="Labrenz M."/>
            <person name="Spormann A.M."/>
            <person name="Op den Camp H."/>
            <person name="Overmann J."/>
            <person name="Amann R."/>
            <person name="Jetten M.S.M."/>
            <person name="Mascher T."/>
            <person name="Medema M.H."/>
            <person name="Devos D.P."/>
            <person name="Kaster A.-K."/>
            <person name="Ovreas L."/>
            <person name="Rohde M."/>
            <person name="Galperin M.Y."/>
            <person name="Jogler C."/>
        </authorList>
    </citation>
    <scope>NUCLEOTIDE SEQUENCE [LARGE SCALE GENOMIC DNA]</scope>
    <source>
        <strain evidence="2 3">K23_9</strain>
    </source>
</reference>
<evidence type="ECO:0000256" key="1">
    <source>
        <dbReference type="SAM" id="Phobius"/>
    </source>
</evidence>
<dbReference type="AlphaFoldDB" id="A0A517NNF1"/>
<dbReference type="Proteomes" id="UP000319817">
    <property type="component" value="Chromosome"/>
</dbReference>
<keyword evidence="1" id="KW-1133">Transmembrane helix</keyword>
<feature type="transmembrane region" description="Helical" evidence="1">
    <location>
        <begin position="67"/>
        <end position="86"/>
    </location>
</feature>
<organism evidence="2 3">
    <name type="scientific">Stieleria marina</name>
    <dbReference type="NCBI Taxonomy" id="1930275"/>
    <lineage>
        <taxon>Bacteria</taxon>
        <taxon>Pseudomonadati</taxon>
        <taxon>Planctomycetota</taxon>
        <taxon>Planctomycetia</taxon>
        <taxon>Pirellulales</taxon>
        <taxon>Pirellulaceae</taxon>
        <taxon>Stieleria</taxon>
    </lineage>
</organism>
<evidence type="ECO:0008006" key="4">
    <source>
        <dbReference type="Google" id="ProtNLM"/>
    </source>
</evidence>
<feature type="transmembrane region" description="Helical" evidence="1">
    <location>
        <begin position="125"/>
        <end position="143"/>
    </location>
</feature>
<dbReference type="GO" id="GO:0005886">
    <property type="term" value="C:plasma membrane"/>
    <property type="evidence" value="ECO:0007669"/>
    <property type="project" value="TreeGrafter"/>
</dbReference>
<dbReference type="Pfam" id="PF04657">
    <property type="entry name" value="DMT_YdcZ"/>
    <property type="match status" value="1"/>
</dbReference>
<protein>
    <recommendedName>
        <fullName evidence="4">Inner membrane protein YdcZ</fullName>
    </recommendedName>
</protein>
<accession>A0A517NNF1</accession>
<keyword evidence="3" id="KW-1185">Reference proteome</keyword>
<dbReference type="PANTHER" id="PTHR34821">
    <property type="entry name" value="INNER MEMBRANE PROTEIN YDCZ"/>
    <property type="match status" value="1"/>
</dbReference>
<name>A0A517NNF1_9BACT</name>
<proteinExistence type="predicted"/>